<comment type="caution">
    <text evidence="2">The sequence shown here is derived from an EMBL/GenBank/DDBJ whole genome shotgun (WGS) entry which is preliminary data.</text>
</comment>
<reference evidence="2 3" key="1">
    <citation type="submission" date="2017-09" db="EMBL/GenBank/DDBJ databases">
        <title>Large-scale bioinformatics analysis of Bacillus genomes uncovers conserved roles of natural products in bacterial physiology.</title>
        <authorList>
            <consortium name="Agbiome Team Llc"/>
            <person name="Bleich R.M."/>
            <person name="Grubbs K.J."/>
            <person name="Santa Maria K.C."/>
            <person name="Allen S.E."/>
            <person name="Farag S."/>
            <person name="Shank E.A."/>
            <person name="Bowers A."/>
        </authorList>
    </citation>
    <scope>NUCLEOTIDE SEQUENCE [LARGE SCALE GENOMIC DNA]</scope>
    <source>
        <strain evidence="2 3">AFS022681</strain>
    </source>
</reference>
<evidence type="ECO:0000313" key="2">
    <source>
        <dbReference type="EMBL" id="PFE13333.1"/>
    </source>
</evidence>
<feature type="compositionally biased region" description="Basic and acidic residues" evidence="1">
    <location>
        <begin position="59"/>
        <end position="70"/>
    </location>
</feature>
<dbReference type="InterPro" id="IPR029058">
    <property type="entry name" value="AB_hydrolase_fold"/>
</dbReference>
<accession>A0A2A8ZXJ6</accession>
<feature type="region of interest" description="Disordered" evidence="1">
    <location>
        <begin position="56"/>
        <end position="76"/>
    </location>
</feature>
<dbReference type="AlphaFoldDB" id="A0A2A8ZXJ6"/>
<organism evidence="2 3">
    <name type="scientific">Bacillus cereus</name>
    <dbReference type="NCBI Taxonomy" id="1396"/>
    <lineage>
        <taxon>Bacteria</taxon>
        <taxon>Bacillati</taxon>
        <taxon>Bacillota</taxon>
        <taxon>Bacilli</taxon>
        <taxon>Bacillales</taxon>
        <taxon>Bacillaceae</taxon>
        <taxon>Bacillus</taxon>
        <taxon>Bacillus cereus group</taxon>
    </lineage>
</organism>
<dbReference type="Gene3D" id="3.40.50.1820">
    <property type="entry name" value="alpha/beta hydrolase"/>
    <property type="match status" value="1"/>
</dbReference>
<dbReference type="RefSeq" id="WP_098343064.1">
    <property type="nucleotide sequence ID" value="NZ_NTRR01000027.1"/>
</dbReference>
<dbReference type="SUPFAM" id="SSF53474">
    <property type="entry name" value="alpha/beta-Hydrolases"/>
    <property type="match status" value="1"/>
</dbReference>
<gene>
    <name evidence="2" type="ORF">CN307_18050</name>
</gene>
<dbReference type="Proteomes" id="UP000220032">
    <property type="component" value="Unassembled WGS sequence"/>
</dbReference>
<evidence type="ECO:0000313" key="3">
    <source>
        <dbReference type="Proteomes" id="UP000220032"/>
    </source>
</evidence>
<dbReference type="EMBL" id="NTRR01000027">
    <property type="protein sequence ID" value="PFE13333.1"/>
    <property type="molecule type" value="Genomic_DNA"/>
</dbReference>
<name>A0A2A8ZXJ6_BACCE</name>
<proteinExistence type="predicted"/>
<protein>
    <submittedName>
        <fullName evidence="2">Uncharacterized protein</fullName>
    </submittedName>
</protein>
<evidence type="ECO:0000256" key="1">
    <source>
        <dbReference type="SAM" id="MobiDB-lite"/>
    </source>
</evidence>
<sequence length="93" mass="10366">MSFHESYKRKIGEENKAENSKLIVNCTQGKLVGTLENMALALYNLPYGSDQGRFMPVGEPDKWSGSRDATKPVSIFPQSPSSIEQLALNKRSF</sequence>